<dbReference type="InterPro" id="IPR011712">
    <property type="entry name" value="Sig_transdc_His_kin_sub3_dim/P"/>
</dbReference>
<evidence type="ECO:0000256" key="2">
    <source>
        <dbReference type="ARBA" id="ARBA00012438"/>
    </source>
</evidence>
<evidence type="ECO:0000313" key="11">
    <source>
        <dbReference type="EMBL" id="UUX59423.1"/>
    </source>
</evidence>
<evidence type="ECO:0000259" key="10">
    <source>
        <dbReference type="Pfam" id="PF07730"/>
    </source>
</evidence>
<evidence type="ECO:0000256" key="9">
    <source>
        <dbReference type="SAM" id="Phobius"/>
    </source>
</evidence>
<dbReference type="Pfam" id="PF07730">
    <property type="entry name" value="HisKA_3"/>
    <property type="match status" value="1"/>
</dbReference>
<keyword evidence="9" id="KW-0812">Transmembrane</keyword>
<dbReference type="PANTHER" id="PTHR24421:SF10">
    <property type="entry name" value="NITRATE_NITRITE SENSOR PROTEIN NARQ"/>
    <property type="match status" value="1"/>
</dbReference>
<dbReference type="EC" id="2.7.13.3" evidence="2"/>
<keyword evidence="5" id="KW-0547">Nucleotide-binding</keyword>
<dbReference type="GO" id="GO:0000155">
    <property type="term" value="F:phosphorelay sensor kinase activity"/>
    <property type="evidence" value="ECO:0007669"/>
    <property type="project" value="InterPro"/>
</dbReference>
<keyword evidence="4" id="KW-0808">Transferase</keyword>
<dbReference type="GO" id="GO:0046983">
    <property type="term" value="F:protein dimerization activity"/>
    <property type="evidence" value="ECO:0007669"/>
    <property type="project" value="InterPro"/>
</dbReference>
<reference evidence="11" key="1">
    <citation type="journal article" date="2022" name="Pest Manag. Sci.">
        <title>Glutamicibacter halophytocola-mediated host fitness of potato tuber moth on Solanaceae crops.</title>
        <authorList>
            <person name="Wang W."/>
            <person name="Xiao G."/>
            <person name="Du G."/>
            <person name="Chang L."/>
            <person name="Yang Y."/>
            <person name="Ye J."/>
            <person name="Chen B."/>
        </authorList>
    </citation>
    <scope>NUCLEOTIDE SEQUENCE</scope>
    <source>
        <strain evidence="11">S2</strain>
    </source>
</reference>
<keyword evidence="9" id="KW-0472">Membrane</keyword>
<dbReference type="InterPro" id="IPR050482">
    <property type="entry name" value="Sensor_HK_TwoCompSys"/>
</dbReference>
<evidence type="ECO:0000256" key="6">
    <source>
        <dbReference type="ARBA" id="ARBA00022777"/>
    </source>
</evidence>
<keyword evidence="7" id="KW-0067">ATP-binding</keyword>
<feature type="transmembrane region" description="Helical" evidence="9">
    <location>
        <begin position="51"/>
        <end position="72"/>
    </location>
</feature>
<feature type="domain" description="Signal transduction histidine kinase subgroup 3 dimerisation and phosphoacceptor" evidence="10">
    <location>
        <begin position="185"/>
        <end position="248"/>
    </location>
</feature>
<feature type="transmembrane region" description="Helical" evidence="9">
    <location>
        <begin position="78"/>
        <end position="107"/>
    </location>
</feature>
<gene>
    <name evidence="11" type="ORF">NUH22_01930</name>
</gene>
<dbReference type="Gene3D" id="3.30.565.10">
    <property type="entry name" value="Histidine kinase-like ATPase, C-terminal domain"/>
    <property type="match status" value="1"/>
</dbReference>
<evidence type="ECO:0000256" key="5">
    <source>
        <dbReference type="ARBA" id="ARBA00022741"/>
    </source>
</evidence>
<comment type="catalytic activity">
    <reaction evidence="1">
        <text>ATP + protein L-histidine = ADP + protein N-phospho-L-histidine.</text>
        <dbReference type="EC" id="2.7.13.3"/>
    </reaction>
</comment>
<keyword evidence="6 11" id="KW-0418">Kinase</keyword>
<evidence type="ECO:0000256" key="4">
    <source>
        <dbReference type="ARBA" id="ARBA00022679"/>
    </source>
</evidence>
<evidence type="ECO:0000256" key="8">
    <source>
        <dbReference type="ARBA" id="ARBA00023012"/>
    </source>
</evidence>
<dbReference type="GO" id="GO:0016020">
    <property type="term" value="C:membrane"/>
    <property type="evidence" value="ECO:0007669"/>
    <property type="project" value="InterPro"/>
</dbReference>
<keyword evidence="3" id="KW-0597">Phosphoprotein</keyword>
<evidence type="ECO:0000256" key="3">
    <source>
        <dbReference type="ARBA" id="ARBA00022553"/>
    </source>
</evidence>
<dbReference type="RefSeq" id="WP_171918668.1">
    <property type="nucleotide sequence ID" value="NZ_CP102487.1"/>
</dbReference>
<evidence type="ECO:0000313" key="12">
    <source>
        <dbReference type="Proteomes" id="UP001060018"/>
    </source>
</evidence>
<accession>A0AA94XYE1</accession>
<organism evidence="11 12">
    <name type="scientific">Glutamicibacter halophytocola</name>
    <dbReference type="NCBI Taxonomy" id="1933880"/>
    <lineage>
        <taxon>Bacteria</taxon>
        <taxon>Bacillati</taxon>
        <taxon>Actinomycetota</taxon>
        <taxon>Actinomycetes</taxon>
        <taxon>Micrococcales</taxon>
        <taxon>Micrococcaceae</taxon>
        <taxon>Glutamicibacter</taxon>
    </lineage>
</organism>
<name>A0AA94XYE1_9MICC</name>
<dbReference type="SUPFAM" id="SSF55874">
    <property type="entry name" value="ATPase domain of HSP90 chaperone/DNA topoisomerase II/histidine kinase"/>
    <property type="match status" value="1"/>
</dbReference>
<feature type="transmembrane region" description="Helical" evidence="9">
    <location>
        <begin position="18"/>
        <end position="39"/>
    </location>
</feature>
<proteinExistence type="predicted"/>
<keyword evidence="8" id="KW-0902">Two-component regulatory system</keyword>
<keyword evidence="9" id="KW-1133">Transmembrane helix</keyword>
<feature type="transmembrane region" description="Helical" evidence="9">
    <location>
        <begin position="137"/>
        <end position="154"/>
    </location>
</feature>
<evidence type="ECO:0000256" key="7">
    <source>
        <dbReference type="ARBA" id="ARBA00022840"/>
    </source>
</evidence>
<sequence>MSERLKSTLTKLLAGRGVIIWVGITVLVVMSSSEFLTLLEDGFSGSSEVSVQGALVGLMLCVTLILATRWVAVSLGLFVAVAYFFLNAGFLFVWTIVSFMIFAALAATVSARSVRGLFLTLSAAWMVQFGFQADQDAILLVALIPLTALAYFLTRSIFILREKNADVVQQMLRAQEQTRSAIERERKNIARDLHDIVAHDITIVAMQSKAAKFANDGQMALDALDVIAKLSSETLHDLRLMLNVLRADGTMSDEAALGVDKPAATTVYALQGAELFAQRLKDANFKVNSTTDEEISDLPRSAQTAIYRVMQEATTNVIKHGVPGSVCTLELVSNGTEAVLEITNQIDISGRKAKGLPEGGSGLIGMSDRMRTFGGKFSTSSEKGLWTLRASIPFKALPSY</sequence>
<dbReference type="GO" id="GO:0005524">
    <property type="term" value="F:ATP binding"/>
    <property type="evidence" value="ECO:0007669"/>
    <property type="project" value="UniProtKB-KW"/>
</dbReference>
<dbReference type="PANTHER" id="PTHR24421">
    <property type="entry name" value="NITRATE/NITRITE SENSOR PROTEIN NARX-RELATED"/>
    <property type="match status" value="1"/>
</dbReference>
<dbReference type="CDD" id="cd16917">
    <property type="entry name" value="HATPase_UhpB-NarQ-NarX-like"/>
    <property type="match status" value="1"/>
</dbReference>
<protein>
    <recommendedName>
        <fullName evidence="2">histidine kinase</fullName>
        <ecNumber evidence="2">2.7.13.3</ecNumber>
    </recommendedName>
</protein>
<dbReference type="InterPro" id="IPR036890">
    <property type="entry name" value="HATPase_C_sf"/>
</dbReference>
<evidence type="ECO:0000256" key="1">
    <source>
        <dbReference type="ARBA" id="ARBA00000085"/>
    </source>
</evidence>
<dbReference type="Proteomes" id="UP001060018">
    <property type="component" value="Chromosome"/>
</dbReference>
<dbReference type="AlphaFoldDB" id="A0AA94XYE1"/>
<dbReference type="EMBL" id="CP102487">
    <property type="protein sequence ID" value="UUX59423.1"/>
    <property type="molecule type" value="Genomic_DNA"/>
</dbReference>
<dbReference type="Gene3D" id="1.20.5.1930">
    <property type="match status" value="1"/>
</dbReference>